<gene>
    <name evidence="2" type="ORF">RT41_GL001514</name>
</gene>
<evidence type="ECO:0000313" key="2">
    <source>
        <dbReference type="EMBL" id="PCS00203.1"/>
    </source>
</evidence>
<dbReference type="AlphaFoldDB" id="A0A2A5RLR1"/>
<reference evidence="2 3" key="1">
    <citation type="submission" date="2014-12" db="EMBL/GenBank/DDBJ databases">
        <title>Draft genome sequences of 10 type strains of Lactococcus.</title>
        <authorList>
            <person name="Sun Z."/>
            <person name="Zhong Z."/>
            <person name="Liu W."/>
            <person name="Zhang W."/>
            <person name="Zhang H."/>
        </authorList>
    </citation>
    <scope>NUCLEOTIDE SEQUENCE [LARGE SCALE GENOMIC DNA]</scope>
    <source>
        <strain evidence="2 3">JCM 16395</strain>
    </source>
</reference>
<dbReference type="PANTHER" id="PTHR43415">
    <property type="entry name" value="SPERMIDINE N(1)-ACETYLTRANSFERASE"/>
    <property type="match status" value="1"/>
</dbReference>
<comment type="caution">
    <text evidence="2">The sequence shown here is derived from an EMBL/GenBank/DDBJ whole genome shotgun (WGS) entry which is preliminary data.</text>
</comment>
<dbReference type="RefSeq" id="WP_096818009.1">
    <property type="nucleotide sequence ID" value="NZ_JXJU01000005.1"/>
</dbReference>
<evidence type="ECO:0000313" key="3">
    <source>
        <dbReference type="Proteomes" id="UP000218181"/>
    </source>
</evidence>
<dbReference type="OrthoDB" id="9802340at2"/>
<organism evidence="2 3">
    <name type="scientific">Lactococcus fujiensis JCM 16395</name>
    <dbReference type="NCBI Taxonomy" id="1291764"/>
    <lineage>
        <taxon>Bacteria</taxon>
        <taxon>Bacillati</taxon>
        <taxon>Bacillota</taxon>
        <taxon>Bacilli</taxon>
        <taxon>Lactobacillales</taxon>
        <taxon>Streptococcaceae</taxon>
        <taxon>Lactococcus</taxon>
    </lineage>
</organism>
<dbReference type="Pfam" id="PF00583">
    <property type="entry name" value="Acetyltransf_1"/>
    <property type="match status" value="1"/>
</dbReference>
<dbReference type="Gene3D" id="3.40.630.30">
    <property type="match status" value="1"/>
</dbReference>
<name>A0A2A5RLR1_9LACT</name>
<sequence length="162" mass="18699">MEIRKIEPHDFAEVARLENENWTLDSTPHTMNSSAESIMKKVLEGTTYLLAVENGEILGLLDFNGRHRSIYGRHVATFGVMTVKNARHKGVASSLIHYFFEMAKSQNYKKVTIQVLGSNPSALELYKRLGFYEEARLKKEFFINGKYIDDYCFAYYLDDDLL</sequence>
<protein>
    <submittedName>
        <fullName evidence="2">GNAT family acetyltransferase</fullName>
    </submittedName>
</protein>
<dbReference type="GO" id="GO:0016747">
    <property type="term" value="F:acyltransferase activity, transferring groups other than amino-acyl groups"/>
    <property type="evidence" value="ECO:0007669"/>
    <property type="project" value="InterPro"/>
</dbReference>
<proteinExistence type="predicted"/>
<keyword evidence="2" id="KW-0808">Transferase</keyword>
<dbReference type="SUPFAM" id="SSF55729">
    <property type="entry name" value="Acyl-CoA N-acyltransferases (Nat)"/>
    <property type="match status" value="1"/>
</dbReference>
<dbReference type="EMBL" id="JXJU01000005">
    <property type="protein sequence ID" value="PCS00203.1"/>
    <property type="molecule type" value="Genomic_DNA"/>
</dbReference>
<dbReference type="PANTHER" id="PTHR43415:SF3">
    <property type="entry name" value="GNAT-FAMILY ACETYLTRANSFERASE"/>
    <property type="match status" value="1"/>
</dbReference>
<evidence type="ECO:0000259" key="1">
    <source>
        <dbReference type="PROSITE" id="PS51186"/>
    </source>
</evidence>
<dbReference type="Proteomes" id="UP000218181">
    <property type="component" value="Unassembled WGS sequence"/>
</dbReference>
<keyword evidence="3" id="KW-1185">Reference proteome</keyword>
<dbReference type="InterPro" id="IPR016181">
    <property type="entry name" value="Acyl_CoA_acyltransferase"/>
</dbReference>
<dbReference type="STRING" id="1291764.GCA_001311235_02354"/>
<dbReference type="PROSITE" id="PS51186">
    <property type="entry name" value="GNAT"/>
    <property type="match status" value="1"/>
</dbReference>
<dbReference type="CDD" id="cd04301">
    <property type="entry name" value="NAT_SF"/>
    <property type="match status" value="1"/>
</dbReference>
<accession>A0A2A5RLR1</accession>
<dbReference type="InterPro" id="IPR000182">
    <property type="entry name" value="GNAT_dom"/>
</dbReference>
<feature type="domain" description="N-acetyltransferase" evidence="1">
    <location>
        <begin position="1"/>
        <end position="158"/>
    </location>
</feature>